<feature type="region of interest" description="Disordered" evidence="2">
    <location>
        <begin position="72"/>
        <end position="105"/>
    </location>
</feature>
<gene>
    <name evidence="3" type="ORF">EVOR1521_LOCUS19054</name>
</gene>
<sequence length="105" mass="11825">MADAELQIKHREQTCQQIQATVSQNKLELAHLELDLEWHQSALQGAEERRKELQNSQRKLLGTLHGKMYEISDVTGSPSAPSATMYPSSPGALHTPRRLEPMPPR</sequence>
<evidence type="ECO:0000256" key="1">
    <source>
        <dbReference type="SAM" id="Coils"/>
    </source>
</evidence>
<name>A0AA36IVR3_9DINO</name>
<keyword evidence="1" id="KW-0175">Coiled coil</keyword>
<dbReference type="Proteomes" id="UP001178507">
    <property type="component" value="Unassembled WGS sequence"/>
</dbReference>
<comment type="caution">
    <text evidence="3">The sequence shown here is derived from an EMBL/GenBank/DDBJ whole genome shotgun (WGS) entry which is preliminary data.</text>
</comment>
<feature type="compositionally biased region" description="Polar residues" evidence="2">
    <location>
        <begin position="74"/>
        <end position="87"/>
    </location>
</feature>
<accession>A0AA36IVR3</accession>
<protein>
    <submittedName>
        <fullName evidence="3">Uncharacterized protein</fullName>
    </submittedName>
</protein>
<keyword evidence="4" id="KW-1185">Reference proteome</keyword>
<organism evidence="3 4">
    <name type="scientific">Effrenium voratum</name>
    <dbReference type="NCBI Taxonomy" id="2562239"/>
    <lineage>
        <taxon>Eukaryota</taxon>
        <taxon>Sar</taxon>
        <taxon>Alveolata</taxon>
        <taxon>Dinophyceae</taxon>
        <taxon>Suessiales</taxon>
        <taxon>Symbiodiniaceae</taxon>
        <taxon>Effrenium</taxon>
    </lineage>
</organism>
<evidence type="ECO:0000313" key="3">
    <source>
        <dbReference type="EMBL" id="CAJ1394392.1"/>
    </source>
</evidence>
<proteinExistence type="predicted"/>
<feature type="coiled-coil region" evidence="1">
    <location>
        <begin position="29"/>
        <end position="63"/>
    </location>
</feature>
<reference evidence="3" key="1">
    <citation type="submission" date="2023-08" db="EMBL/GenBank/DDBJ databases">
        <authorList>
            <person name="Chen Y."/>
            <person name="Shah S."/>
            <person name="Dougan E. K."/>
            <person name="Thang M."/>
            <person name="Chan C."/>
        </authorList>
    </citation>
    <scope>NUCLEOTIDE SEQUENCE</scope>
</reference>
<dbReference type="AlphaFoldDB" id="A0AA36IVR3"/>
<evidence type="ECO:0000313" key="4">
    <source>
        <dbReference type="Proteomes" id="UP001178507"/>
    </source>
</evidence>
<dbReference type="EMBL" id="CAUJNA010002824">
    <property type="protein sequence ID" value="CAJ1394392.1"/>
    <property type="molecule type" value="Genomic_DNA"/>
</dbReference>
<evidence type="ECO:0000256" key="2">
    <source>
        <dbReference type="SAM" id="MobiDB-lite"/>
    </source>
</evidence>